<feature type="compositionally biased region" description="Pro residues" evidence="1">
    <location>
        <begin position="71"/>
        <end position="84"/>
    </location>
</feature>
<evidence type="ECO:0000256" key="1">
    <source>
        <dbReference type="SAM" id="MobiDB-lite"/>
    </source>
</evidence>
<organism evidence="2 3">
    <name type="scientific">Phyllosticta capitalensis</name>
    <dbReference type="NCBI Taxonomy" id="121624"/>
    <lineage>
        <taxon>Eukaryota</taxon>
        <taxon>Fungi</taxon>
        <taxon>Dikarya</taxon>
        <taxon>Ascomycota</taxon>
        <taxon>Pezizomycotina</taxon>
        <taxon>Dothideomycetes</taxon>
        <taxon>Dothideomycetes incertae sedis</taxon>
        <taxon>Botryosphaeriales</taxon>
        <taxon>Phyllostictaceae</taxon>
        <taxon>Phyllosticta</taxon>
    </lineage>
</organism>
<protein>
    <submittedName>
        <fullName evidence="2">Uncharacterized protein</fullName>
    </submittedName>
</protein>
<feature type="compositionally biased region" description="Basic and acidic residues" evidence="1">
    <location>
        <begin position="46"/>
        <end position="55"/>
    </location>
</feature>
<accession>A0ABR1YEY7</accession>
<dbReference type="EMBL" id="JBBWRZ010000010">
    <property type="protein sequence ID" value="KAK8227526.1"/>
    <property type="molecule type" value="Genomic_DNA"/>
</dbReference>
<feature type="compositionally biased region" description="Polar residues" evidence="1">
    <location>
        <begin position="91"/>
        <end position="103"/>
    </location>
</feature>
<keyword evidence="3" id="KW-1185">Reference proteome</keyword>
<name>A0ABR1YEY7_9PEZI</name>
<gene>
    <name evidence="2" type="ORF">HDK90DRAFT_62477</name>
</gene>
<feature type="compositionally biased region" description="Polar residues" evidence="1">
    <location>
        <begin position="114"/>
        <end position="123"/>
    </location>
</feature>
<sequence length="239" mass="26178">MSSRLPMLVLIAMRDAGRQQREVSLPPLPNALSPTTLPDVAPPPAREPRAERHPEGVPSQAMRIHSTPLHPRYPLPSSPSPSPSTPIHHICTQSPRKTSTYTSHNHDHIPPTRPRTNQSTPRTTRPLAPNKQSAARCHDIERRGARRSCVVRRASYLLVLSLCADWLAGCLPAYHIVCWSATYIGTCGRCLHMLEGGGGGGGGKRVVLCELFEKQQLDDSGRRCERCEVGLMGGIGMRA</sequence>
<feature type="region of interest" description="Disordered" evidence="1">
    <location>
        <begin position="20"/>
        <end position="136"/>
    </location>
</feature>
<reference evidence="2 3" key="1">
    <citation type="submission" date="2024-04" db="EMBL/GenBank/DDBJ databases">
        <title>Phyllosticta paracitricarpa is synonymous to the EU quarantine fungus P. citricarpa based on phylogenomic analyses.</title>
        <authorList>
            <consortium name="Lawrence Berkeley National Laboratory"/>
            <person name="Van Ingen-Buijs V.A."/>
            <person name="Van Westerhoven A.C."/>
            <person name="Haridas S."/>
            <person name="Skiadas P."/>
            <person name="Martin F."/>
            <person name="Groenewald J.Z."/>
            <person name="Crous P.W."/>
            <person name="Seidl M.F."/>
        </authorList>
    </citation>
    <scope>NUCLEOTIDE SEQUENCE [LARGE SCALE GENOMIC DNA]</scope>
    <source>
        <strain evidence="2 3">CBS 123374</strain>
    </source>
</reference>
<proteinExistence type="predicted"/>
<evidence type="ECO:0000313" key="2">
    <source>
        <dbReference type="EMBL" id="KAK8227526.1"/>
    </source>
</evidence>
<evidence type="ECO:0000313" key="3">
    <source>
        <dbReference type="Proteomes" id="UP001492380"/>
    </source>
</evidence>
<comment type="caution">
    <text evidence="2">The sequence shown here is derived from an EMBL/GenBank/DDBJ whole genome shotgun (WGS) entry which is preliminary data.</text>
</comment>
<dbReference type="Proteomes" id="UP001492380">
    <property type="component" value="Unassembled WGS sequence"/>
</dbReference>